<feature type="compositionally biased region" description="Gly residues" evidence="1">
    <location>
        <begin position="408"/>
        <end position="423"/>
    </location>
</feature>
<dbReference type="Pfam" id="PF12879">
    <property type="entry name" value="SICA_C"/>
    <property type="match status" value="1"/>
</dbReference>
<proteinExistence type="predicted"/>
<dbReference type="VEuPathDB" id="PlasmoDB:AK88_05206"/>
<dbReference type="EMBL" id="KQ001743">
    <property type="protein sequence ID" value="KJP85163.1"/>
    <property type="molecule type" value="Genomic_DNA"/>
</dbReference>
<dbReference type="RefSeq" id="XP_012338231.1">
    <property type="nucleotide sequence ID" value="XM_012482808.1"/>
</dbReference>
<feature type="region of interest" description="Disordered" evidence="1">
    <location>
        <begin position="187"/>
        <end position="251"/>
    </location>
</feature>
<feature type="compositionally biased region" description="Low complexity" evidence="1">
    <location>
        <begin position="455"/>
        <end position="465"/>
    </location>
</feature>
<evidence type="ECO:0000313" key="4">
    <source>
        <dbReference type="Proteomes" id="UP000054561"/>
    </source>
</evidence>
<feature type="compositionally biased region" description="Gly residues" evidence="1">
    <location>
        <begin position="440"/>
        <end position="454"/>
    </location>
</feature>
<name>A0A0D9QDT6_PLAFR</name>
<dbReference type="Proteomes" id="UP000054561">
    <property type="component" value="Unassembled WGS sequence"/>
</dbReference>
<keyword evidence="4" id="KW-1185">Reference proteome</keyword>
<feature type="compositionally biased region" description="Low complexity" evidence="1">
    <location>
        <begin position="430"/>
        <end position="439"/>
    </location>
</feature>
<feature type="compositionally biased region" description="Polar residues" evidence="1">
    <location>
        <begin position="288"/>
        <end position="299"/>
    </location>
</feature>
<dbReference type="GeneID" id="24270520"/>
<organism evidence="3 4">
    <name type="scientific">Plasmodium fragile</name>
    <dbReference type="NCBI Taxonomy" id="5857"/>
    <lineage>
        <taxon>Eukaryota</taxon>
        <taxon>Sar</taxon>
        <taxon>Alveolata</taxon>
        <taxon>Apicomplexa</taxon>
        <taxon>Aconoidasida</taxon>
        <taxon>Haemosporida</taxon>
        <taxon>Plasmodiidae</taxon>
        <taxon>Plasmodium</taxon>
        <taxon>Plasmodium (Plasmodium)</taxon>
    </lineage>
</organism>
<evidence type="ECO:0000259" key="2">
    <source>
        <dbReference type="Pfam" id="PF12879"/>
    </source>
</evidence>
<gene>
    <name evidence="3" type="ORF">AK88_05206</name>
</gene>
<accession>A0A0D9QDT6</accession>
<sequence length="853" mass="92986">MTLALFFANKEGKHGNSEPAQKTHDDILYEKFRCEVANVFGYMLKNQYCKHNPGWKRGVEYAWKTLQEMGKDVDGNKGLTGPVMDGRCTQCGYDGSRTKPGIINGEIAEWFLTEGIMGEIAQMERDMPCADKWDTYKKKNNLRKGDTIQDILQQPGIKNMKDEEHTIIQKAKKVFKEAEKKVQEEIVRKEAEDKDGTTPVAAAGAQPAGPDASGGTSNTQEAAVDAAANTDTGTHSSTTHKEDPELGTVTIHTTVTTTPYISTRGVDPTALEKLADAQATGHIKQHPDSVTPQRAQDPQSPAAEGPPEAPAEAAPTTPGQKDTEVTTNEQIPPKGESGSASESTASNPDALGTGAGVQPEDPDQKNTIVDGGNDDPPPLNPPKPKPNPNPDQSGSSGSFSDADLADGVSGGKGKAGGADGAGQPGSSETGSSGAQNPGSSGPGSPGTGATGTHGAGSPPSGGPATQDNNQVVGIGIVAFFLWKYFAHLGKQRRRTYRTVRDVPSPPLHEDILQHLQRGELPTPDYGYTMITQPASAAARRRRPPRVHKRTIIELHLEVLNECAATEWENVKADYSQIVVQQFAQDLMRDEDTNNSMLGVSTTNEGPPGTNVSYTDSDGTDICPPNEDEPDPWSCMETTQLATDPCPPNDSDPWNCMENIQLDTEPDPHSSPRNECPIRDHTYWINWIDRNKHLLQQCTTQPWFLQLTLAWKQYLREHMAADADNGQRAFGEAPTPPMKKLDAWKAWVAKQHALMNIYGEEEWFQRLLQHIEEETASQNGEVPVVEHVMPAADLLQVRNLSLSQPLHPQPYMTKPVTATTWILILALVIEQCELESRLQETELYVDALLQNMRH</sequence>
<feature type="domain" description="Schizont-infected cell agglutination C-terminal" evidence="2">
    <location>
        <begin position="483"/>
        <end position="591"/>
    </location>
</feature>
<feature type="region of interest" description="Disordered" evidence="1">
    <location>
        <begin position="280"/>
        <end position="467"/>
    </location>
</feature>
<reference evidence="3 4" key="1">
    <citation type="submission" date="2014-03" db="EMBL/GenBank/DDBJ databases">
        <title>The Genome Sequence of Plasmodium fragile nilgiri.</title>
        <authorList>
            <consortium name="The Broad Institute Genomics Platform"/>
            <consortium name="The Broad Institute Genome Sequencing Center for Infectious Disease"/>
            <person name="Neafsey D."/>
            <person name="Duraisingh M."/>
            <person name="Young S.K."/>
            <person name="Zeng Q."/>
            <person name="Gargeya S."/>
            <person name="Abouelleil A."/>
            <person name="Alvarado L."/>
            <person name="Chapman S.B."/>
            <person name="Gainer-Dewar J."/>
            <person name="Goldberg J."/>
            <person name="Griggs A."/>
            <person name="Gujja S."/>
            <person name="Hansen M."/>
            <person name="Howarth C."/>
            <person name="Imamovic A."/>
            <person name="Larimer J."/>
            <person name="Pearson M."/>
            <person name="Poon T.W."/>
            <person name="Priest M."/>
            <person name="Roberts A."/>
            <person name="Saif S."/>
            <person name="Shea T."/>
            <person name="Sykes S."/>
            <person name="Wortman J."/>
            <person name="Nusbaum C."/>
            <person name="Birren B."/>
        </authorList>
    </citation>
    <scope>NUCLEOTIDE SEQUENCE [LARGE SCALE GENOMIC DNA]</scope>
    <source>
        <strain evidence="4">nilgiri</strain>
    </source>
</reference>
<dbReference type="OrthoDB" id="375150at2759"/>
<protein>
    <recommendedName>
        <fullName evidence="2">Schizont-infected cell agglutination C-terminal domain-containing protein</fullName>
    </recommendedName>
</protein>
<feature type="compositionally biased region" description="Basic and acidic residues" evidence="1">
    <location>
        <begin position="187"/>
        <end position="196"/>
    </location>
</feature>
<evidence type="ECO:0000313" key="3">
    <source>
        <dbReference type="EMBL" id="KJP85163.1"/>
    </source>
</evidence>
<evidence type="ECO:0000256" key="1">
    <source>
        <dbReference type="SAM" id="MobiDB-lite"/>
    </source>
</evidence>
<feature type="compositionally biased region" description="Low complexity" evidence="1">
    <location>
        <begin position="199"/>
        <end position="215"/>
    </location>
</feature>
<feature type="region of interest" description="Disordered" evidence="1">
    <location>
        <begin position="598"/>
        <end position="619"/>
    </location>
</feature>
<dbReference type="AlphaFoldDB" id="A0A0D9QDT6"/>
<feature type="compositionally biased region" description="Low complexity" evidence="1">
    <location>
        <begin position="335"/>
        <end position="346"/>
    </location>
</feature>
<dbReference type="InterPro" id="IPR024288">
    <property type="entry name" value="SICA_C"/>
</dbReference>
<feature type="compositionally biased region" description="Pro residues" evidence="1">
    <location>
        <begin position="375"/>
        <end position="389"/>
    </location>
</feature>
<feature type="compositionally biased region" description="Polar residues" evidence="1">
    <location>
        <begin position="598"/>
        <end position="616"/>
    </location>
</feature>
<feature type="compositionally biased region" description="Low complexity" evidence="1">
    <location>
        <begin position="301"/>
        <end position="319"/>
    </location>
</feature>